<gene>
    <name evidence="2" type="ORF">I2492_12690</name>
    <name evidence="1" type="ORF">I2493_13015</name>
</gene>
<evidence type="ECO:0008006" key="5">
    <source>
        <dbReference type="Google" id="ProtNLM"/>
    </source>
</evidence>
<reference evidence="2 4" key="1">
    <citation type="submission" date="2020-11" db="EMBL/GenBank/DDBJ databases">
        <title>Insectihabitans protaetiae gen. nov. sp. nov. and Insectihabitans allomyrinae sp. nov., isolated from larvae of Protaetia brevitarsis seulensis and Allomyrina dichotoma, respectively.</title>
        <authorList>
            <person name="Lee S.D."/>
            <person name="Byeon Y.-S."/>
            <person name="Kim S.-M."/>
            <person name="Yang H.L."/>
            <person name="Kim I.S."/>
        </authorList>
    </citation>
    <scope>NUCLEOTIDE SEQUENCE</scope>
    <source>
        <strain evidence="2">CWB-B4</strain>
        <strain evidence="1 4">CWB-B43</strain>
    </source>
</reference>
<proteinExistence type="predicted"/>
<dbReference type="AlphaFoldDB" id="A0A9D7AJT4"/>
<evidence type="ECO:0000313" key="2">
    <source>
        <dbReference type="EMBL" id="MBK5177177.1"/>
    </source>
</evidence>
<evidence type="ECO:0000313" key="3">
    <source>
        <dbReference type="Proteomes" id="UP000807542"/>
    </source>
</evidence>
<sequence length="108" mass="12183">MGLQDHGPDAEVIFRFNGTRKVPAYSGYRPDHLIKDDYLTCGKHEYIEPALAMPDTEILGTITFMSPSSYPHCLWPGKIITFQEGPHIVGTVEIINILNPLLDMRLQD</sequence>
<dbReference type="EMBL" id="JADRCQ010000003">
    <property type="protein sequence ID" value="MBK5073929.1"/>
    <property type="molecule type" value="Genomic_DNA"/>
</dbReference>
<evidence type="ECO:0000313" key="1">
    <source>
        <dbReference type="EMBL" id="MBK5073929.1"/>
    </source>
</evidence>
<dbReference type="Gene3D" id="2.40.30.10">
    <property type="entry name" value="Translation factors"/>
    <property type="match status" value="1"/>
</dbReference>
<protein>
    <recommendedName>
        <fullName evidence="5">Elongation factor Tu</fullName>
    </recommendedName>
</protein>
<dbReference type="RefSeq" id="WP_140919311.1">
    <property type="nucleotide sequence ID" value="NZ_JABMLK010000001.1"/>
</dbReference>
<dbReference type="Proteomes" id="UP001296969">
    <property type="component" value="Unassembled WGS sequence"/>
</dbReference>
<keyword evidence="4" id="KW-1185">Reference proteome</keyword>
<comment type="caution">
    <text evidence="2">The sequence shown here is derived from an EMBL/GenBank/DDBJ whole genome shotgun (WGS) entry which is preliminary data.</text>
</comment>
<dbReference type="Proteomes" id="UP000807542">
    <property type="component" value="Unassembled WGS sequence"/>
</dbReference>
<evidence type="ECO:0000313" key="4">
    <source>
        <dbReference type="Proteomes" id="UP001296969"/>
    </source>
</evidence>
<name>A0A9D7AJT4_9GAMM</name>
<organism evidence="2 3">
    <name type="scientific">Limnobaculum xujianqingii</name>
    <dbReference type="NCBI Taxonomy" id="2738837"/>
    <lineage>
        <taxon>Bacteria</taxon>
        <taxon>Pseudomonadati</taxon>
        <taxon>Pseudomonadota</taxon>
        <taxon>Gammaproteobacteria</taxon>
        <taxon>Enterobacterales</taxon>
        <taxon>Budviciaceae</taxon>
        <taxon>Limnobaculum</taxon>
    </lineage>
</organism>
<accession>A0A9D7AJT4</accession>
<dbReference type="OrthoDB" id="9803139at2"/>
<dbReference type="EMBL" id="JADRCP010000003">
    <property type="protein sequence ID" value="MBK5177177.1"/>
    <property type="molecule type" value="Genomic_DNA"/>
</dbReference>